<organism evidence="2 3">
    <name type="scientific">Pocillopora damicornis</name>
    <name type="common">Cauliflower coral</name>
    <name type="synonym">Millepora damicornis</name>
    <dbReference type="NCBI Taxonomy" id="46731"/>
    <lineage>
        <taxon>Eukaryota</taxon>
        <taxon>Metazoa</taxon>
        <taxon>Cnidaria</taxon>
        <taxon>Anthozoa</taxon>
        <taxon>Hexacorallia</taxon>
        <taxon>Scleractinia</taxon>
        <taxon>Astrocoeniina</taxon>
        <taxon>Pocilloporidae</taxon>
        <taxon>Pocillopora</taxon>
    </lineage>
</organism>
<proteinExistence type="predicted"/>
<keyword evidence="3" id="KW-1185">Reference proteome</keyword>
<sequence length="528" mass="58664">MKSFVAKVTLLAVISFLYSKVRCDEGFQCPHSACGPPKSCKLQDKLIYHQTMTPAWLEGHASYINIAHTITADMISFQLTSTVRGPQTKDAALLKVPLITADVLKDCTLLTVEITVANDVSIGGKAYDSDIRYGLSDGETFIGFEAPDRKSYGTSSPCYGIEGTPGKFLKKINYKNTKFPKVNKYSYYPGRFLFTFKLDQRWGSCYTAQDHGFVKTAGYINRLKVSKGLTLEVYKTDKNERVGIKFIKVAITQDSSSVAPSCLFDRLQKRSIFPMKSSIAKVAAVLAVITLFVPTVYCDEARQCPHSACGPPKACELQDKLIYHQTMTPAWLEGFASYIDSSHSTTADLITFNAGKVSNAALLKIPLIASDILTDCVPLTVEITVANDVRIGGRGYDSDIRYGLSDGINFIGFEAPDRRTYASQSPCYGIEGTSGKFLKKINYKNTKFPKVNKYSYYPGRFLFTFKLDQRWGSCYTAQDHGFEKTTGYINRLKVSKGLTLEVYKTDKNERVGIKFIKVAITQDSSCSL</sequence>
<evidence type="ECO:0000313" key="3">
    <source>
        <dbReference type="Proteomes" id="UP000275408"/>
    </source>
</evidence>
<gene>
    <name evidence="2" type="ORF">pdam_00011301</name>
</gene>
<dbReference type="OrthoDB" id="5955401at2759"/>
<evidence type="ECO:0000256" key="1">
    <source>
        <dbReference type="SAM" id="SignalP"/>
    </source>
</evidence>
<feature type="signal peptide" evidence="1">
    <location>
        <begin position="1"/>
        <end position="23"/>
    </location>
</feature>
<dbReference type="EMBL" id="RCHS01003097">
    <property type="protein sequence ID" value="RMX43892.1"/>
    <property type="molecule type" value="Genomic_DNA"/>
</dbReference>
<dbReference type="AlphaFoldDB" id="A0A3M6TR66"/>
<feature type="chain" id="PRO_5018137120" evidence="1">
    <location>
        <begin position="24"/>
        <end position="528"/>
    </location>
</feature>
<dbReference type="Proteomes" id="UP000275408">
    <property type="component" value="Unassembled WGS sequence"/>
</dbReference>
<name>A0A3M6TR66_POCDA</name>
<comment type="caution">
    <text evidence="2">The sequence shown here is derived from an EMBL/GenBank/DDBJ whole genome shotgun (WGS) entry which is preliminary data.</text>
</comment>
<keyword evidence="1" id="KW-0732">Signal</keyword>
<reference evidence="2 3" key="1">
    <citation type="journal article" date="2018" name="Sci. Rep.">
        <title>Comparative analysis of the Pocillopora damicornis genome highlights role of immune system in coral evolution.</title>
        <authorList>
            <person name="Cunning R."/>
            <person name="Bay R.A."/>
            <person name="Gillette P."/>
            <person name="Baker A.C."/>
            <person name="Traylor-Knowles N."/>
        </authorList>
    </citation>
    <scope>NUCLEOTIDE SEQUENCE [LARGE SCALE GENOMIC DNA]</scope>
    <source>
        <strain evidence="2">RSMAS</strain>
        <tissue evidence="2">Whole animal</tissue>
    </source>
</reference>
<evidence type="ECO:0000313" key="2">
    <source>
        <dbReference type="EMBL" id="RMX43892.1"/>
    </source>
</evidence>
<accession>A0A3M6TR66</accession>
<protein>
    <submittedName>
        <fullName evidence="2">Uncharacterized protein</fullName>
    </submittedName>
</protein>